<dbReference type="InterPro" id="IPR011042">
    <property type="entry name" value="6-blade_b-propeller_TolB-like"/>
</dbReference>
<evidence type="ECO:0000256" key="1">
    <source>
        <dbReference type="ARBA" id="ARBA00004370"/>
    </source>
</evidence>
<reference evidence="7 8" key="1">
    <citation type="submission" date="2019-04" db="EMBL/GenBank/DDBJ databases">
        <title>Geobacter oryzae sp. nov., ferric-reducing bacteria isolated from paddy soil.</title>
        <authorList>
            <person name="Xu Z."/>
            <person name="Masuda Y."/>
            <person name="Itoh H."/>
            <person name="Senoo K."/>
        </authorList>
    </citation>
    <scope>NUCLEOTIDE SEQUENCE [LARGE SCALE GENOMIC DNA]</scope>
    <source>
        <strain evidence="7 8">Red111</strain>
    </source>
</reference>
<dbReference type="Proteomes" id="UP000306416">
    <property type="component" value="Unassembled WGS sequence"/>
</dbReference>
<evidence type="ECO:0000256" key="5">
    <source>
        <dbReference type="SAM" id="SignalP"/>
    </source>
</evidence>
<protein>
    <submittedName>
        <fullName evidence="7">Peptidase S9</fullName>
    </submittedName>
</protein>
<dbReference type="Gene3D" id="2.120.10.30">
    <property type="entry name" value="TolB, C-terminal domain"/>
    <property type="match status" value="2"/>
</dbReference>
<sequence>MKSLMLAVVALFWLATTAQAAKFDTRFTYSTIETAHFTIHYHQGLEAAAQKAARLAEEAHEKLTLEFKWQPAEKTQVILIDDSDFTNGLAITIPYNTIYLQVVPPSLASTLGEYDDWMRTLITHEYAHILSADPARGYSKVTRAIFGKPLPWMDPIAVVMFLATAPPNTFMPRWWHEGMATWAETKYTGQGRGKGSYYDMIFRAAVAENNLPGVDQINGDVPFWPAGSLPYIYGYRLQRYIAETYGEDAAGKLTQAHAGRIPYTISAPAKRNFNGNSYRDVYEDMLVALRKEQSARIALLSRKPFTTLSRISDEGENLTYPRFSPDGSRIAFTRRDPHDHASVVVTDATGRHVLASFRRQFSDGSLSWSPDGKRIYFTQAEITRGFDLYQDLYVHDLDHDRTDRLTKGERLGEVQLSPDGKLFAAVQSGTGSQNLVLFESGAGQEKPKPSPVTRYQGERVSAPRWAPDGRMLSYVRTDNYGRSSLMIYDIDRKSESVLISAGNSLAYPAWAPDGAVVYYVSDETGVFNVFAYDLKARKSYQVSHLLTGALQPEPSPDGSRMLIAHYTSHGFRIAAFNLEHSAWSESRGPSLPLTRALPTSPASEPTAPEGATSDTAATQAGTAQSTTVQTATSQTPALLPSTSYTPLKTIAPRFWLPRFYADGEGVAIGAYTAGSDALGYHTYAVSGAYSDGRKRGYGSLIYQNDSFYPTFTLRAHNEPFLYGDLYQTGNDYYELNRGVSVEAAVPLNRLESRYRLRAGYELLDQKALSDVSDDGTFHGVPVFQGRRDNLFAGIDFDDVLKYPYSISSEEGRRVSLLYRRFDKGFGSDINLSEYSATWQEYLHMPIRQSGNQVLYLRLAGAFADGDLQYGQQAFQLGGAPSDLNPYPLRGYPLRSMTGKYVATGTIEYRAPIMYPLSGPGTVPAFAEKLHTALFVDAGQVWGGLRPFAADETRVGAGVELRADLTIGYWAKVTPALGFAHGFNKDGEDQIYFALYLGL</sequence>
<dbReference type="Gene3D" id="2.40.160.50">
    <property type="entry name" value="membrane protein fhac: a member of the omp85/tpsb transporter family"/>
    <property type="match status" value="1"/>
</dbReference>
<comment type="similarity">
    <text evidence="2">Belongs to the TolB family.</text>
</comment>
<keyword evidence="8" id="KW-1185">Reference proteome</keyword>
<dbReference type="Pfam" id="PF01103">
    <property type="entry name" value="Omp85"/>
    <property type="match status" value="1"/>
</dbReference>
<dbReference type="EMBL" id="SRSC01000002">
    <property type="protein sequence ID" value="TGU72654.1"/>
    <property type="molecule type" value="Genomic_DNA"/>
</dbReference>
<feature type="domain" description="Bacterial surface antigen (D15)" evidence="6">
    <location>
        <begin position="808"/>
        <end position="967"/>
    </location>
</feature>
<gene>
    <name evidence="7" type="ORF">E4633_10165</name>
</gene>
<proteinExistence type="inferred from homology"/>
<dbReference type="AlphaFoldDB" id="A0A4S1CGG6"/>
<evidence type="ECO:0000313" key="7">
    <source>
        <dbReference type="EMBL" id="TGU72654.1"/>
    </source>
</evidence>
<evidence type="ECO:0000256" key="2">
    <source>
        <dbReference type="ARBA" id="ARBA00009820"/>
    </source>
</evidence>
<dbReference type="InterPro" id="IPR011659">
    <property type="entry name" value="WD40"/>
</dbReference>
<feature type="signal peptide" evidence="5">
    <location>
        <begin position="1"/>
        <end position="20"/>
    </location>
</feature>
<dbReference type="GO" id="GO:0019867">
    <property type="term" value="C:outer membrane"/>
    <property type="evidence" value="ECO:0007669"/>
    <property type="project" value="InterPro"/>
</dbReference>
<dbReference type="InterPro" id="IPR000184">
    <property type="entry name" value="Bac_surfAg_D15"/>
</dbReference>
<organism evidence="7 8">
    <name type="scientific">Geomonas terrae</name>
    <dbReference type="NCBI Taxonomy" id="2562681"/>
    <lineage>
        <taxon>Bacteria</taxon>
        <taxon>Pseudomonadati</taxon>
        <taxon>Thermodesulfobacteriota</taxon>
        <taxon>Desulfuromonadia</taxon>
        <taxon>Geobacterales</taxon>
        <taxon>Geobacteraceae</taxon>
        <taxon>Geomonas</taxon>
    </lineage>
</organism>
<comment type="caution">
    <text evidence="7">The sequence shown here is derived from an EMBL/GenBank/DDBJ whole genome shotgun (WGS) entry which is preliminary data.</text>
</comment>
<dbReference type="Pfam" id="PF07676">
    <property type="entry name" value="PD40"/>
    <property type="match status" value="4"/>
</dbReference>
<evidence type="ECO:0000256" key="4">
    <source>
        <dbReference type="SAM" id="MobiDB-lite"/>
    </source>
</evidence>
<feature type="compositionally biased region" description="Low complexity" evidence="4">
    <location>
        <begin position="611"/>
        <end position="637"/>
    </location>
</feature>
<feature type="region of interest" description="Disordered" evidence="4">
    <location>
        <begin position="589"/>
        <end position="638"/>
    </location>
</feature>
<evidence type="ECO:0000313" key="8">
    <source>
        <dbReference type="Proteomes" id="UP000306416"/>
    </source>
</evidence>
<keyword evidence="5" id="KW-0732">Signal</keyword>
<dbReference type="RefSeq" id="WP_135870129.1">
    <property type="nucleotide sequence ID" value="NZ_SRSC01000002.1"/>
</dbReference>
<comment type="subcellular location">
    <subcellularLocation>
        <location evidence="1">Membrane</location>
    </subcellularLocation>
</comment>
<dbReference type="PANTHER" id="PTHR36842">
    <property type="entry name" value="PROTEIN TOLB HOMOLOG"/>
    <property type="match status" value="1"/>
</dbReference>
<evidence type="ECO:0000256" key="3">
    <source>
        <dbReference type="ARBA" id="ARBA00023136"/>
    </source>
</evidence>
<evidence type="ECO:0000259" key="6">
    <source>
        <dbReference type="Pfam" id="PF01103"/>
    </source>
</evidence>
<keyword evidence="3" id="KW-0472">Membrane</keyword>
<dbReference type="PANTHER" id="PTHR36842:SF2">
    <property type="entry name" value="SLR0505 PROTEIN"/>
    <property type="match status" value="1"/>
</dbReference>
<feature type="chain" id="PRO_5020323509" evidence="5">
    <location>
        <begin position="21"/>
        <end position="998"/>
    </location>
</feature>
<name>A0A4S1CGG6_9BACT</name>
<dbReference type="SUPFAM" id="SSF82171">
    <property type="entry name" value="DPP6 N-terminal domain-like"/>
    <property type="match status" value="1"/>
</dbReference>
<accession>A0A4S1CGG6</accession>